<protein>
    <recommendedName>
        <fullName evidence="8">Glutamate 5-kinase</fullName>
        <ecNumber evidence="8">2.7.2.11</ecNumber>
    </recommendedName>
    <alternativeName>
        <fullName evidence="8">Gamma-glutamyl kinase</fullName>
        <shortName evidence="8">GK</shortName>
    </alternativeName>
</protein>
<dbReference type="PROSITE" id="PS00902">
    <property type="entry name" value="GLUTAMATE_5_KINASE"/>
    <property type="match status" value="1"/>
</dbReference>
<dbReference type="FunFam" id="3.40.1160.10:FF:000018">
    <property type="entry name" value="Glutamate 5-kinase"/>
    <property type="match status" value="1"/>
</dbReference>
<dbReference type="GO" id="GO:0055129">
    <property type="term" value="P:L-proline biosynthetic process"/>
    <property type="evidence" value="ECO:0007669"/>
    <property type="project" value="UniProtKB-UniRule"/>
</dbReference>
<evidence type="ECO:0000313" key="10">
    <source>
        <dbReference type="EMBL" id="MDF1586315.1"/>
    </source>
</evidence>
<keyword evidence="7 8" id="KW-0067">ATP-binding</keyword>
<comment type="catalytic activity">
    <reaction evidence="8">
        <text>L-glutamate + ATP = L-glutamyl 5-phosphate + ADP</text>
        <dbReference type="Rhea" id="RHEA:14877"/>
        <dbReference type="ChEBI" id="CHEBI:29985"/>
        <dbReference type="ChEBI" id="CHEBI:30616"/>
        <dbReference type="ChEBI" id="CHEBI:58274"/>
        <dbReference type="ChEBI" id="CHEBI:456216"/>
        <dbReference type="EC" id="2.7.2.11"/>
    </reaction>
</comment>
<dbReference type="EMBL" id="JARGEQ010000082">
    <property type="protein sequence ID" value="MDF1586315.1"/>
    <property type="molecule type" value="Genomic_DNA"/>
</dbReference>
<feature type="binding site" evidence="8">
    <location>
        <position position="154"/>
    </location>
    <ligand>
        <name>substrate</name>
    </ligand>
</feature>
<evidence type="ECO:0000256" key="6">
    <source>
        <dbReference type="ARBA" id="ARBA00022777"/>
    </source>
</evidence>
<gene>
    <name evidence="8 10" type="primary">proB</name>
    <name evidence="10" type="ORF">PZ740_07940</name>
</gene>
<dbReference type="Gene3D" id="3.40.1160.10">
    <property type="entry name" value="Acetylglutamate kinase-like"/>
    <property type="match status" value="2"/>
</dbReference>
<comment type="caution">
    <text evidence="10">The sequence shown here is derived from an EMBL/GenBank/DDBJ whole genome shotgun (WGS) entry which is preliminary data.</text>
</comment>
<feature type="domain" description="PUA" evidence="9">
    <location>
        <begin position="281"/>
        <end position="363"/>
    </location>
</feature>
<dbReference type="InterPro" id="IPR019797">
    <property type="entry name" value="Glutamate_5-kinase_CS"/>
</dbReference>
<dbReference type="InterPro" id="IPR011529">
    <property type="entry name" value="Glu_5kinase"/>
</dbReference>
<dbReference type="CDD" id="cd04242">
    <property type="entry name" value="AAK_G5K_ProB"/>
    <property type="match status" value="1"/>
</dbReference>
<dbReference type="Gene3D" id="2.30.130.10">
    <property type="entry name" value="PUA domain"/>
    <property type="match status" value="1"/>
</dbReference>
<evidence type="ECO:0000256" key="1">
    <source>
        <dbReference type="ARBA" id="ARBA00022490"/>
    </source>
</evidence>
<dbReference type="PROSITE" id="PS50890">
    <property type="entry name" value="PUA"/>
    <property type="match status" value="1"/>
</dbReference>
<dbReference type="FunFam" id="2.30.130.10:FF:000007">
    <property type="entry name" value="Glutamate 5-kinase"/>
    <property type="match status" value="1"/>
</dbReference>
<dbReference type="InterPro" id="IPR015947">
    <property type="entry name" value="PUA-like_sf"/>
</dbReference>
<dbReference type="PIRSF" id="PIRSF000729">
    <property type="entry name" value="GK"/>
    <property type="match status" value="1"/>
</dbReference>
<dbReference type="CDD" id="cd21157">
    <property type="entry name" value="PUA_G5K"/>
    <property type="match status" value="1"/>
</dbReference>
<evidence type="ECO:0000256" key="8">
    <source>
        <dbReference type="HAMAP-Rule" id="MF_00456"/>
    </source>
</evidence>
<dbReference type="RefSeq" id="WP_327788731.1">
    <property type="nucleotide sequence ID" value="NZ_JARGEQ010000082.1"/>
</dbReference>
<dbReference type="SMART" id="SM00359">
    <property type="entry name" value="PUA"/>
    <property type="match status" value="1"/>
</dbReference>
<feature type="binding site" evidence="8">
    <location>
        <position position="142"/>
    </location>
    <ligand>
        <name>substrate</name>
    </ligand>
</feature>
<accession>A0AAP3UZD9</accession>
<keyword evidence="1 8" id="KW-0963">Cytoplasm</keyword>
<evidence type="ECO:0000256" key="4">
    <source>
        <dbReference type="ARBA" id="ARBA00022679"/>
    </source>
</evidence>
<keyword evidence="5 8" id="KW-0547">Nucleotide-binding</keyword>
<proteinExistence type="inferred from homology"/>
<dbReference type="InterPro" id="IPR041739">
    <property type="entry name" value="G5K_ProB"/>
</dbReference>
<dbReference type="GO" id="GO:0005524">
    <property type="term" value="F:ATP binding"/>
    <property type="evidence" value="ECO:0007669"/>
    <property type="project" value="UniProtKB-KW"/>
</dbReference>
<comment type="similarity">
    <text evidence="8">Belongs to the glutamate 5-kinase family.</text>
</comment>
<dbReference type="HAMAP" id="MF_00456">
    <property type="entry name" value="ProB"/>
    <property type="match status" value="1"/>
</dbReference>
<comment type="function">
    <text evidence="8">Catalyzes the transfer of a phosphate group to glutamate to form L-glutamate 5-phosphate.</text>
</comment>
<dbReference type="PANTHER" id="PTHR43654">
    <property type="entry name" value="GLUTAMATE 5-KINASE"/>
    <property type="match status" value="1"/>
</dbReference>
<evidence type="ECO:0000256" key="2">
    <source>
        <dbReference type="ARBA" id="ARBA00022605"/>
    </source>
</evidence>
<dbReference type="PRINTS" id="PR00474">
    <property type="entry name" value="GLU5KINASE"/>
</dbReference>
<dbReference type="Pfam" id="PF00696">
    <property type="entry name" value="AA_kinase"/>
    <property type="match status" value="1"/>
</dbReference>
<reference evidence="10 11" key="1">
    <citation type="submission" date="2023-03" db="EMBL/GenBank/DDBJ databases">
        <title>YIM 152171 draft genome.</title>
        <authorList>
            <person name="Yang Z."/>
        </authorList>
    </citation>
    <scope>NUCLEOTIDE SEQUENCE [LARGE SCALE GENOMIC DNA]</scope>
    <source>
        <strain evidence="10 11">YIM 152171</strain>
    </source>
</reference>
<comment type="subcellular location">
    <subcellularLocation>
        <location evidence="8">Cytoplasm</location>
    </subcellularLocation>
</comment>
<keyword evidence="2 8" id="KW-0028">Amino-acid biosynthesis</keyword>
<comment type="pathway">
    <text evidence="8">Amino-acid biosynthesis; L-proline biosynthesis; L-glutamate 5-semialdehyde from L-glutamate: step 1/2.</text>
</comment>
<dbReference type="NCBIfam" id="TIGR01027">
    <property type="entry name" value="proB"/>
    <property type="match status" value="1"/>
</dbReference>
<dbReference type="GO" id="GO:0004349">
    <property type="term" value="F:glutamate 5-kinase activity"/>
    <property type="evidence" value="ECO:0007669"/>
    <property type="project" value="UniProtKB-UniRule"/>
</dbReference>
<keyword evidence="4 8" id="KW-0808">Transferase</keyword>
<dbReference type="SUPFAM" id="SSF53633">
    <property type="entry name" value="Carbamate kinase-like"/>
    <property type="match status" value="1"/>
</dbReference>
<dbReference type="SUPFAM" id="SSF88697">
    <property type="entry name" value="PUA domain-like"/>
    <property type="match status" value="1"/>
</dbReference>
<dbReference type="InterPro" id="IPR002478">
    <property type="entry name" value="PUA"/>
</dbReference>
<dbReference type="EC" id="2.7.2.11" evidence="8"/>
<dbReference type="InterPro" id="IPR036393">
    <property type="entry name" value="AceGlu_kinase-like_sf"/>
</dbReference>
<dbReference type="AlphaFoldDB" id="A0AAP3UZD9"/>
<dbReference type="InterPro" id="IPR001048">
    <property type="entry name" value="Asp/Glu/Uridylate_kinase"/>
</dbReference>
<sequence length="371" mass="38876">MSAGEALRASRLTVKIGSSLLVREDGSLRRVWLDALARDIARLRGRGQEVMVVTSGAIALGWRALGLARRPVKLEEKQAAAAAGQILLARGWQESLAGVGLTTAQILVTLEDTESRRRYLNGRATLATLLRLGAVPVVNENDTVGTAEIRFGDNDRLSARVAVMASAETLVLLSDVDGLYTANPASDPSARHLPVVATVTPEIEAMAGGSVSAVGTGGMVSKLEAARIATRSGCTVVLGKGTLEQPLSALENGGRCTLFPAQTSLMGARKDWISGSLGVMGSVHVDAGAVAALRRGSSLLPAGVTRVEGAFERGDAVLVRTPEGRALAKGLCAYDAPEACRIAGRRTAEIEALLGYRGREVMIHRDDLVLL</sequence>
<dbReference type="Proteomes" id="UP001301140">
    <property type="component" value="Unassembled WGS sequence"/>
</dbReference>
<evidence type="ECO:0000256" key="7">
    <source>
        <dbReference type="ARBA" id="ARBA00022840"/>
    </source>
</evidence>
<evidence type="ECO:0000313" key="11">
    <source>
        <dbReference type="Proteomes" id="UP001301140"/>
    </source>
</evidence>
<keyword evidence="3 8" id="KW-0641">Proline biosynthesis</keyword>
<dbReference type="PANTHER" id="PTHR43654:SF1">
    <property type="entry name" value="ISOPENTENYL PHOSPHATE KINASE"/>
    <property type="match status" value="1"/>
</dbReference>
<name>A0AAP3UZD9_9PROT</name>
<feature type="binding site" evidence="8">
    <location>
        <begin position="174"/>
        <end position="175"/>
    </location>
    <ligand>
        <name>ATP</name>
        <dbReference type="ChEBI" id="CHEBI:30616"/>
    </ligand>
</feature>
<feature type="binding site" evidence="8">
    <location>
        <position position="55"/>
    </location>
    <ligand>
        <name>substrate</name>
    </ligand>
</feature>
<evidence type="ECO:0000259" key="9">
    <source>
        <dbReference type="SMART" id="SM00359"/>
    </source>
</evidence>
<evidence type="ECO:0000256" key="3">
    <source>
        <dbReference type="ARBA" id="ARBA00022650"/>
    </source>
</evidence>
<evidence type="ECO:0000256" key="5">
    <source>
        <dbReference type="ARBA" id="ARBA00022741"/>
    </source>
</evidence>
<dbReference type="InterPro" id="IPR005715">
    <property type="entry name" value="Glu_5kinase/COase_Synthase"/>
</dbReference>
<keyword evidence="6 8" id="KW-0418">Kinase</keyword>
<dbReference type="GO" id="GO:0003723">
    <property type="term" value="F:RNA binding"/>
    <property type="evidence" value="ECO:0007669"/>
    <property type="project" value="InterPro"/>
</dbReference>
<organism evidence="10 11">
    <name type="scientific">Marinimicrococcus flavescens</name>
    <dbReference type="NCBI Taxonomy" id="3031815"/>
    <lineage>
        <taxon>Bacteria</taxon>
        <taxon>Pseudomonadati</taxon>
        <taxon>Pseudomonadota</taxon>
        <taxon>Alphaproteobacteria</taxon>
        <taxon>Geminicoccales</taxon>
        <taxon>Geminicoccaceae</taxon>
        <taxon>Marinimicrococcus</taxon>
    </lineage>
</organism>
<dbReference type="GO" id="GO:0005829">
    <property type="term" value="C:cytosol"/>
    <property type="evidence" value="ECO:0007669"/>
    <property type="project" value="TreeGrafter"/>
</dbReference>
<dbReference type="InterPro" id="IPR001057">
    <property type="entry name" value="Glu/AcGlu_kinase"/>
</dbReference>
<dbReference type="Pfam" id="PF01472">
    <property type="entry name" value="PUA"/>
    <property type="match status" value="1"/>
</dbReference>
<keyword evidence="11" id="KW-1185">Reference proteome</keyword>
<dbReference type="InterPro" id="IPR036974">
    <property type="entry name" value="PUA_sf"/>
</dbReference>
<feature type="binding site" evidence="8">
    <location>
        <begin position="216"/>
        <end position="222"/>
    </location>
    <ligand>
        <name>ATP</name>
        <dbReference type="ChEBI" id="CHEBI:30616"/>
    </ligand>
</feature>
<feature type="binding site" evidence="8">
    <location>
        <position position="15"/>
    </location>
    <ligand>
        <name>ATP</name>
        <dbReference type="ChEBI" id="CHEBI:30616"/>
    </ligand>
</feature>